<sequence>MTTINAFPVEKLYSPQFSDSFQANTGYWQEPNPHESPVEQVLTSSTKTKKPTRSRQRGRFKAIMHPGRLRGQLRNTLCWLKVGLPFLKTSRKESGAGDEDYINRAMIHYQIEIRLPFKYRHCWDVLKDCLKWKEIALPKFTTESEGVEVREIRRRGSKDKARAAGKNKGSKASGSSTMNDDALARLMIPAQEYRQQQEDIRFYLQPYDHLTGEQMAMDEAKAKIKAKFNLQY</sequence>
<evidence type="ECO:0000313" key="2">
    <source>
        <dbReference type="EMBL" id="GEU54786.1"/>
    </source>
</evidence>
<comment type="caution">
    <text evidence="2">The sequence shown here is derived from an EMBL/GenBank/DDBJ whole genome shotgun (WGS) entry which is preliminary data.</text>
</comment>
<organism evidence="2">
    <name type="scientific">Tanacetum cinerariifolium</name>
    <name type="common">Dalmatian daisy</name>
    <name type="synonym">Chrysanthemum cinerariifolium</name>
    <dbReference type="NCBI Taxonomy" id="118510"/>
    <lineage>
        <taxon>Eukaryota</taxon>
        <taxon>Viridiplantae</taxon>
        <taxon>Streptophyta</taxon>
        <taxon>Embryophyta</taxon>
        <taxon>Tracheophyta</taxon>
        <taxon>Spermatophyta</taxon>
        <taxon>Magnoliopsida</taxon>
        <taxon>eudicotyledons</taxon>
        <taxon>Gunneridae</taxon>
        <taxon>Pentapetalae</taxon>
        <taxon>asterids</taxon>
        <taxon>campanulids</taxon>
        <taxon>Asterales</taxon>
        <taxon>Asteraceae</taxon>
        <taxon>Asteroideae</taxon>
        <taxon>Anthemideae</taxon>
        <taxon>Anthemidinae</taxon>
        <taxon>Tanacetum</taxon>
    </lineage>
</organism>
<gene>
    <name evidence="2" type="ORF">Tci_026764</name>
</gene>
<reference evidence="2" key="1">
    <citation type="journal article" date="2019" name="Sci. Rep.">
        <title>Draft genome of Tanacetum cinerariifolium, the natural source of mosquito coil.</title>
        <authorList>
            <person name="Yamashiro T."/>
            <person name="Shiraishi A."/>
            <person name="Satake H."/>
            <person name="Nakayama K."/>
        </authorList>
    </citation>
    <scope>NUCLEOTIDE SEQUENCE</scope>
</reference>
<evidence type="ECO:0008006" key="3">
    <source>
        <dbReference type="Google" id="ProtNLM"/>
    </source>
</evidence>
<evidence type="ECO:0000256" key="1">
    <source>
        <dbReference type="SAM" id="MobiDB-lite"/>
    </source>
</evidence>
<feature type="compositionally biased region" description="Basic residues" evidence="1">
    <location>
        <begin position="47"/>
        <end position="57"/>
    </location>
</feature>
<protein>
    <recommendedName>
        <fullName evidence="3">No apical meristem-associated C-terminal domain-containing protein</fullName>
    </recommendedName>
</protein>
<feature type="compositionally biased region" description="Basic residues" evidence="1">
    <location>
        <begin position="153"/>
        <end position="169"/>
    </location>
</feature>
<dbReference type="EMBL" id="BKCJ010003389">
    <property type="protein sequence ID" value="GEU54786.1"/>
    <property type="molecule type" value="Genomic_DNA"/>
</dbReference>
<dbReference type="AlphaFoldDB" id="A0A6L2KZW5"/>
<accession>A0A6L2KZW5</accession>
<proteinExistence type="predicted"/>
<feature type="region of interest" description="Disordered" evidence="1">
    <location>
        <begin position="30"/>
        <end position="57"/>
    </location>
</feature>
<name>A0A6L2KZW5_TANCI</name>
<feature type="region of interest" description="Disordered" evidence="1">
    <location>
        <begin position="153"/>
        <end position="177"/>
    </location>
</feature>